<protein>
    <submittedName>
        <fullName evidence="1">Uncharacterized protein</fullName>
    </submittedName>
</protein>
<organism evidence="1 2">
    <name type="scientific">Laccaria amethystina LaAM-08-1</name>
    <dbReference type="NCBI Taxonomy" id="1095629"/>
    <lineage>
        <taxon>Eukaryota</taxon>
        <taxon>Fungi</taxon>
        <taxon>Dikarya</taxon>
        <taxon>Basidiomycota</taxon>
        <taxon>Agaricomycotina</taxon>
        <taxon>Agaricomycetes</taxon>
        <taxon>Agaricomycetidae</taxon>
        <taxon>Agaricales</taxon>
        <taxon>Agaricineae</taxon>
        <taxon>Hydnangiaceae</taxon>
        <taxon>Laccaria</taxon>
    </lineage>
</organism>
<accession>A0A0C9XBP1</accession>
<reference evidence="1 2" key="1">
    <citation type="submission" date="2014-04" db="EMBL/GenBank/DDBJ databases">
        <authorList>
            <consortium name="DOE Joint Genome Institute"/>
            <person name="Kuo A."/>
            <person name="Kohler A."/>
            <person name="Nagy L.G."/>
            <person name="Floudas D."/>
            <person name="Copeland A."/>
            <person name="Barry K.W."/>
            <person name="Cichocki N."/>
            <person name="Veneault-Fourrey C."/>
            <person name="LaButti K."/>
            <person name="Lindquist E.A."/>
            <person name="Lipzen A."/>
            <person name="Lundell T."/>
            <person name="Morin E."/>
            <person name="Murat C."/>
            <person name="Sun H."/>
            <person name="Tunlid A."/>
            <person name="Henrissat B."/>
            <person name="Grigoriev I.V."/>
            <person name="Hibbett D.S."/>
            <person name="Martin F."/>
            <person name="Nordberg H.P."/>
            <person name="Cantor M.N."/>
            <person name="Hua S.X."/>
        </authorList>
    </citation>
    <scope>NUCLEOTIDE SEQUENCE [LARGE SCALE GENOMIC DNA]</scope>
    <source>
        <strain evidence="1 2">LaAM-08-1</strain>
    </source>
</reference>
<dbReference type="AlphaFoldDB" id="A0A0C9XBP1"/>
<reference evidence="2" key="2">
    <citation type="submission" date="2015-01" db="EMBL/GenBank/DDBJ databases">
        <title>Evolutionary Origins and Diversification of the Mycorrhizal Mutualists.</title>
        <authorList>
            <consortium name="DOE Joint Genome Institute"/>
            <consortium name="Mycorrhizal Genomics Consortium"/>
            <person name="Kohler A."/>
            <person name="Kuo A."/>
            <person name="Nagy L.G."/>
            <person name="Floudas D."/>
            <person name="Copeland A."/>
            <person name="Barry K.W."/>
            <person name="Cichocki N."/>
            <person name="Veneault-Fourrey C."/>
            <person name="LaButti K."/>
            <person name="Lindquist E.A."/>
            <person name="Lipzen A."/>
            <person name="Lundell T."/>
            <person name="Morin E."/>
            <person name="Murat C."/>
            <person name="Riley R."/>
            <person name="Ohm R."/>
            <person name="Sun H."/>
            <person name="Tunlid A."/>
            <person name="Henrissat B."/>
            <person name="Grigoriev I.V."/>
            <person name="Hibbett D.S."/>
            <person name="Martin F."/>
        </authorList>
    </citation>
    <scope>NUCLEOTIDE SEQUENCE [LARGE SCALE GENOMIC DNA]</scope>
    <source>
        <strain evidence="2">LaAM-08-1</strain>
    </source>
</reference>
<sequence length="163" mass="17606">MTTTQILLLPLSQWTKNHLTAIFQATTASALDTAIDAFLFKDAVITVNGRTISRTEFTNLLSGEKFDETHASVSFAGAVEVPADPESPVLAGSVGVFLTAVVDEAVIIRDVPVQEQTTASINVVIEQDDSLPPPRPPFPELDRRRVKVLNEVVLLGRVSPQSV</sequence>
<evidence type="ECO:0000313" key="1">
    <source>
        <dbReference type="EMBL" id="KIK09660.1"/>
    </source>
</evidence>
<gene>
    <name evidence="1" type="ORF">K443DRAFT_393489</name>
</gene>
<dbReference type="Proteomes" id="UP000054477">
    <property type="component" value="Unassembled WGS sequence"/>
</dbReference>
<evidence type="ECO:0000313" key="2">
    <source>
        <dbReference type="Proteomes" id="UP000054477"/>
    </source>
</evidence>
<proteinExistence type="predicted"/>
<dbReference type="HOGENOM" id="CLU_107219_0_0_1"/>
<keyword evidence="2" id="KW-1185">Reference proteome</keyword>
<dbReference type="OrthoDB" id="3188871at2759"/>
<dbReference type="EMBL" id="KN838538">
    <property type="protein sequence ID" value="KIK09660.1"/>
    <property type="molecule type" value="Genomic_DNA"/>
</dbReference>
<name>A0A0C9XBP1_9AGAR</name>